<evidence type="ECO:0000256" key="1">
    <source>
        <dbReference type="SAM" id="MobiDB-lite"/>
    </source>
</evidence>
<feature type="region of interest" description="Disordered" evidence="1">
    <location>
        <begin position="115"/>
        <end position="177"/>
    </location>
</feature>
<sequence>MGSSKLLIQESPMQFQPGLAKLLGGADKAIVLQQVHYWVERSGKEFGGQKWIWNSISEWNKQFNWLSEKTVKRIFNFLVEQNFLITGNFNKQRFDRTKWYTINYKRLNEAMGQFDPIEDTKRDNRKGQFDPIEEDKLTSSDGDNLTLSEGDNLTRPIPLDYQENNHKTSSINKAQENEPLIDPMLASKMLAAYNKETGRNNENTGTFSSLAMKNVSLEDFQDVLNYMVTRYSDIEYITVQSLVNKFEKHLDSAKERGFVGGVMPEKKVKPKPGQKQEPPMSKNVAPIASETDKADIKAALELMKGYKTHD</sequence>
<keyword evidence="3" id="KW-1185">Reference proteome</keyword>
<protein>
    <recommendedName>
        <fullName evidence="4">DnaD domain-containing protein</fullName>
    </recommendedName>
</protein>
<organism evidence="2 3">
    <name type="scientific">Fructobacillus apis</name>
    <dbReference type="NCBI Taxonomy" id="2935017"/>
    <lineage>
        <taxon>Bacteria</taxon>
        <taxon>Bacillati</taxon>
        <taxon>Bacillota</taxon>
        <taxon>Bacilli</taxon>
        <taxon>Lactobacillales</taxon>
        <taxon>Lactobacillaceae</taxon>
        <taxon>Fructobacillus</taxon>
    </lineage>
</organism>
<proteinExistence type="predicted"/>
<comment type="caution">
    <text evidence="2">The sequence shown here is derived from an EMBL/GenBank/DDBJ whole genome shotgun (WGS) entry which is preliminary data.</text>
</comment>
<accession>A0ABT0ZPN2</accession>
<evidence type="ECO:0008006" key="4">
    <source>
        <dbReference type="Google" id="ProtNLM"/>
    </source>
</evidence>
<reference evidence="2 3" key="1">
    <citation type="submission" date="2022-06" db="EMBL/GenBank/DDBJ databases">
        <title>Fructobacillus taiwanensis sp. nov., isolated from the honeybee.</title>
        <authorList>
            <person name="Chen Y.-S."/>
            <person name="Wang L.-T."/>
            <person name="Lee Y.-S."/>
            <person name="Chang Y.-C."/>
            <person name="Wu H.-C."/>
            <person name="Liao C.-Y."/>
            <person name="Chen W.-H."/>
            <person name="Deng J.-N."/>
            <person name="Wang Y.-H."/>
        </authorList>
    </citation>
    <scope>NUCLEOTIDE SEQUENCE [LARGE SCALE GENOMIC DNA]</scope>
    <source>
        <strain evidence="2 3">W13</strain>
    </source>
</reference>
<feature type="region of interest" description="Disordered" evidence="1">
    <location>
        <begin position="262"/>
        <end position="290"/>
    </location>
</feature>
<evidence type="ECO:0000313" key="2">
    <source>
        <dbReference type="EMBL" id="MCO0831937.1"/>
    </source>
</evidence>
<dbReference type="EMBL" id="JAMWYK010000002">
    <property type="protein sequence ID" value="MCO0831937.1"/>
    <property type="molecule type" value="Genomic_DNA"/>
</dbReference>
<dbReference type="RefSeq" id="WP_252442664.1">
    <property type="nucleotide sequence ID" value="NZ_JAMWYK010000002.1"/>
</dbReference>
<gene>
    <name evidence="2" type="ORF">NFX39_02350</name>
</gene>
<feature type="compositionally biased region" description="Basic and acidic residues" evidence="1">
    <location>
        <begin position="118"/>
        <end position="138"/>
    </location>
</feature>
<evidence type="ECO:0000313" key="3">
    <source>
        <dbReference type="Proteomes" id="UP001523234"/>
    </source>
</evidence>
<dbReference type="Proteomes" id="UP001523234">
    <property type="component" value="Unassembled WGS sequence"/>
</dbReference>
<feature type="compositionally biased region" description="Polar residues" evidence="1">
    <location>
        <begin position="139"/>
        <end position="151"/>
    </location>
</feature>
<name>A0ABT0ZPN2_9LACO</name>